<keyword evidence="2" id="KW-1185">Reference proteome</keyword>
<protein>
    <submittedName>
        <fullName evidence="1">Uncharacterized protein</fullName>
    </submittedName>
</protein>
<evidence type="ECO:0000313" key="2">
    <source>
        <dbReference type="Proteomes" id="UP000004001"/>
    </source>
</evidence>
<accession>D1W1T8</accession>
<reference evidence="1 2" key="1">
    <citation type="submission" date="2009-12" db="EMBL/GenBank/DDBJ databases">
        <title>Genome Sequence of Prevotella timonensis CRIS 5C-B1.</title>
        <authorList>
            <person name="Durkin A.S."/>
            <person name="Madupu R."/>
            <person name="Torralba M."/>
            <person name="Methe B."/>
            <person name="Sutton G."/>
            <person name="Strausberg R.L."/>
            <person name="Nelson K.E."/>
        </authorList>
    </citation>
    <scope>NUCLEOTIDE SEQUENCE [LARGE SCALE GENOMIC DNA]</scope>
    <source>
        <strain evidence="1 2">CRIS 5C-B1</strain>
    </source>
</reference>
<dbReference type="Proteomes" id="UP000004001">
    <property type="component" value="Unassembled WGS sequence"/>
</dbReference>
<evidence type="ECO:0000313" key="1">
    <source>
        <dbReference type="EMBL" id="EFA96622.1"/>
    </source>
</evidence>
<dbReference type="AlphaFoldDB" id="D1W1T8"/>
<comment type="caution">
    <text evidence="1">The sequence shown here is derived from an EMBL/GenBank/DDBJ whole genome shotgun (WGS) entry which is preliminary data.</text>
</comment>
<dbReference type="EMBL" id="ADEF01000066">
    <property type="protein sequence ID" value="EFA96622.1"/>
    <property type="molecule type" value="Genomic_DNA"/>
</dbReference>
<gene>
    <name evidence="1" type="ORF">HMPREF9019_0373</name>
</gene>
<proteinExistence type="predicted"/>
<name>D1W1T8_9BACT</name>
<sequence>MPFMNNIYLLPDSFCGIPSIFINLTKCVHNYSSPCVFKIISQSYF</sequence>
<organism evidence="1 2">
    <name type="scientific">Hoylesella timonensis CRIS 5C-B1</name>
    <dbReference type="NCBI Taxonomy" id="679189"/>
    <lineage>
        <taxon>Bacteria</taxon>
        <taxon>Pseudomonadati</taxon>
        <taxon>Bacteroidota</taxon>
        <taxon>Bacteroidia</taxon>
        <taxon>Bacteroidales</taxon>
        <taxon>Prevotellaceae</taxon>
        <taxon>Hoylesella</taxon>
    </lineage>
</organism>